<comment type="caution">
    <text evidence="1">The sequence shown here is derived from an EMBL/GenBank/DDBJ whole genome shotgun (WGS) entry which is preliminary data.</text>
</comment>
<name>A0A0W8FXN1_9ZZZZ</name>
<dbReference type="EMBL" id="LNQE01000631">
    <property type="protein sequence ID" value="KUG25663.1"/>
    <property type="molecule type" value="Genomic_DNA"/>
</dbReference>
<reference evidence="1" key="1">
    <citation type="journal article" date="2015" name="Proc. Natl. Acad. Sci. U.S.A.">
        <title>Networks of energetic and metabolic interactions define dynamics in microbial communities.</title>
        <authorList>
            <person name="Embree M."/>
            <person name="Liu J.K."/>
            <person name="Al-Bassam M.M."/>
            <person name="Zengler K."/>
        </authorList>
    </citation>
    <scope>NUCLEOTIDE SEQUENCE</scope>
</reference>
<accession>A0A0W8FXN1</accession>
<protein>
    <submittedName>
        <fullName evidence="1">Uncharacterized protein</fullName>
    </submittedName>
</protein>
<sequence>MRIIFPIKIRVIYLAVFRKSKINSSFNRRIFLMILFDFHPGSTYF</sequence>
<organism evidence="1">
    <name type="scientific">hydrocarbon metagenome</name>
    <dbReference type="NCBI Taxonomy" id="938273"/>
    <lineage>
        <taxon>unclassified sequences</taxon>
        <taxon>metagenomes</taxon>
        <taxon>ecological metagenomes</taxon>
    </lineage>
</organism>
<proteinExistence type="predicted"/>
<gene>
    <name evidence="1" type="ORF">ASZ90_004515</name>
</gene>
<evidence type="ECO:0000313" key="1">
    <source>
        <dbReference type="EMBL" id="KUG25663.1"/>
    </source>
</evidence>
<dbReference type="AlphaFoldDB" id="A0A0W8FXN1"/>